<evidence type="ECO:0000313" key="2">
    <source>
        <dbReference type="Proteomes" id="UP001287356"/>
    </source>
</evidence>
<name>A0AAE0K3V7_9PEZI</name>
<dbReference type="EMBL" id="JAULSN010000006">
    <property type="protein sequence ID" value="KAK3369488.1"/>
    <property type="molecule type" value="Genomic_DNA"/>
</dbReference>
<evidence type="ECO:0008006" key="3">
    <source>
        <dbReference type="Google" id="ProtNLM"/>
    </source>
</evidence>
<protein>
    <recommendedName>
        <fullName evidence="3">Heterokaryon incompatibility protein</fullName>
    </recommendedName>
</protein>
<reference evidence="1" key="1">
    <citation type="journal article" date="2023" name="Mol. Phylogenet. Evol.">
        <title>Genome-scale phylogeny and comparative genomics of the fungal order Sordariales.</title>
        <authorList>
            <person name="Hensen N."/>
            <person name="Bonometti L."/>
            <person name="Westerberg I."/>
            <person name="Brannstrom I.O."/>
            <person name="Guillou S."/>
            <person name="Cros-Aarteil S."/>
            <person name="Calhoun S."/>
            <person name="Haridas S."/>
            <person name="Kuo A."/>
            <person name="Mondo S."/>
            <person name="Pangilinan J."/>
            <person name="Riley R."/>
            <person name="LaButti K."/>
            <person name="Andreopoulos B."/>
            <person name="Lipzen A."/>
            <person name="Chen C."/>
            <person name="Yan M."/>
            <person name="Daum C."/>
            <person name="Ng V."/>
            <person name="Clum A."/>
            <person name="Steindorff A."/>
            <person name="Ohm R.A."/>
            <person name="Martin F."/>
            <person name="Silar P."/>
            <person name="Natvig D.O."/>
            <person name="Lalanne C."/>
            <person name="Gautier V."/>
            <person name="Ament-Velasquez S.L."/>
            <person name="Kruys A."/>
            <person name="Hutchinson M.I."/>
            <person name="Powell A.J."/>
            <person name="Barry K."/>
            <person name="Miller A.N."/>
            <person name="Grigoriev I.V."/>
            <person name="Debuchy R."/>
            <person name="Gladieux P."/>
            <person name="Hiltunen Thoren M."/>
            <person name="Johannesson H."/>
        </authorList>
    </citation>
    <scope>NUCLEOTIDE SEQUENCE</scope>
    <source>
        <strain evidence="1">CBS 958.72</strain>
    </source>
</reference>
<reference evidence="1" key="2">
    <citation type="submission" date="2023-06" db="EMBL/GenBank/DDBJ databases">
        <authorList>
            <consortium name="Lawrence Berkeley National Laboratory"/>
            <person name="Haridas S."/>
            <person name="Hensen N."/>
            <person name="Bonometti L."/>
            <person name="Westerberg I."/>
            <person name="Brannstrom I.O."/>
            <person name="Guillou S."/>
            <person name="Cros-Aarteil S."/>
            <person name="Calhoun S."/>
            <person name="Kuo A."/>
            <person name="Mondo S."/>
            <person name="Pangilinan J."/>
            <person name="Riley R."/>
            <person name="Labutti K."/>
            <person name="Andreopoulos B."/>
            <person name="Lipzen A."/>
            <person name="Chen C."/>
            <person name="Yanf M."/>
            <person name="Daum C."/>
            <person name="Ng V."/>
            <person name="Clum A."/>
            <person name="Steindorff A."/>
            <person name="Ohm R."/>
            <person name="Martin F."/>
            <person name="Silar P."/>
            <person name="Natvig D."/>
            <person name="Lalanne C."/>
            <person name="Gautier V."/>
            <person name="Ament-Velasquez S.L."/>
            <person name="Kruys A."/>
            <person name="Hutchinson M.I."/>
            <person name="Powell A.J."/>
            <person name="Barry K."/>
            <person name="Miller A.N."/>
            <person name="Grigoriev I.V."/>
            <person name="Debuchy R."/>
            <person name="Gladieux P."/>
            <person name="Thoren M.H."/>
            <person name="Johannesson H."/>
        </authorList>
    </citation>
    <scope>NUCLEOTIDE SEQUENCE</scope>
    <source>
        <strain evidence="1">CBS 958.72</strain>
    </source>
</reference>
<comment type="caution">
    <text evidence="1">The sequence shown here is derived from an EMBL/GenBank/DDBJ whole genome shotgun (WGS) entry which is preliminary data.</text>
</comment>
<sequence length="297" mass="32948">MADVFANTTLTIAATSSANCDEGFLSDDEPTRISIRGVTASGQVFHVLAGPNIQLRAMYPLPVESAPTTVKAEWPLLSRGWVLQERLLSPRTLHMTAREIMWECGRRTKSQSHGSVIFYDLQRPFPPPPPEPNHSELSPLWVAWYEVITEYSRLDLSVPSDKLPAISGVAKRMAAARPGVQYLAGLWEDSLVCDLWYLDMYAWDPEKEKRLSKGSPVIQDRAPSWSWASRDMYLRFAGLEEYANGFEPLIEILGIECEPGTTDPTGSVLAGSSLTAKGQAIDVEIDTTAMTYQRVGL</sequence>
<dbReference type="PANTHER" id="PTHR33112:SF9">
    <property type="entry name" value="HETEROKARYON INCOMPATIBILITY DOMAIN-CONTAINING PROTEIN"/>
    <property type="match status" value="1"/>
</dbReference>
<dbReference type="AlphaFoldDB" id="A0AAE0K3V7"/>
<dbReference type="Proteomes" id="UP001287356">
    <property type="component" value="Unassembled WGS sequence"/>
</dbReference>
<evidence type="ECO:0000313" key="1">
    <source>
        <dbReference type="EMBL" id="KAK3369488.1"/>
    </source>
</evidence>
<organism evidence="1 2">
    <name type="scientific">Lasiosphaeria ovina</name>
    <dbReference type="NCBI Taxonomy" id="92902"/>
    <lineage>
        <taxon>Eukaryota</taxon>
        <taxon>Fungi</taxon>
        <taxon>Dikarya</taxon>
        <taxon>Ascomycota</taxon>
        <taxon>Pezizomycotina</taxon>
        <taxon>Sordariomycetes</taxon>
        <taxon>Sordariomycetidae</taxon>
        <taxon>Sordariales</taxon>
        <taxon>Lasiosphaeriaceae</taxon>
        <taxon>Lasiosphaeria</taxon>
    </lineage>
</organism>
<dbReference type="PANTHER" id="PTHR33112">
    <property type="entry name" value="DOMAIN PROTEIN, PUTATIVE-RELATED"/>
    <property type="match status" value="1"/>
</dbReference>
<proteinExistence type="predicted"/>
<gene>
    <name evidence="1" type="ORF">B0T24DRAFT_668936</name>
</gene>
<accession>A0AAE0K3V7</accession>
<keyword evidence="2" id="KW-1185">Reference proteome</keyword>